<dbReference type="EMBL" id="JACGCM010001055">
    <property type="protein sequence ID" value="KAF6162145.1"/>
    <property type="molecule type" value="Genomic_DNA"/>
</dbReference>
<dbReference type="OrthoDB" id="10263264at2759"/>
<dbReference type="Proteomes" id="UP000541444">
    <property type="component" value="Unassembled WGS sequence"/>
</dbReference>
<evidence type="ECO:0000313" key="3">
    <source>
        <dbReference type="Proteomes" id="UP000541444"/>
    </source>
</evidence>
<feature type="region of interest" description="Disordered" evidence="1">
    <location>
        <begin position="306"/>
        <end position="334"/>
    </location>
</feature>
<reference evidence="2 3" key="1">
    <citation type="journal article" date="2020" name="IScience">
        <title>Genome Sequencing of the Endangered Kingdonia uniflora (Circaeasteraceae, Ranunculales) Reveals Potential Mechanisms of Evolutionary Specialization.</title>
        <authorList>
            <person name="Sun Y."/>
            <person name="Deng T."/>
            <person name="Zhang A."/>
            <person name="Moore M.J."/>
            <person name="Landis J.B."/>
            <person name="Lin N."/>
            <person name="Zhang H."/>
            <person name="Zhang X."/>
            <person name="Huang J."/>
            <person name="Zhang X."/>
            <person name="Sun H."/>
            <person name="Wang H."/>
        </authorList>
    </citation>
    <scope>NUCLEOTIDE SEQUENCE [LARGE SCALE GENOMIC DNA]</scope>
    <source>
        <strain evidence="2">TB1705</strain>
        <tissue evidence="2">Leaf</tissue>
    </source>
</reference>
<feature type="non-terminal residue" evidence="2">
    <location>
        <position position="1"/>
    </location>
</feature>
<comment type="caution">
    <text evidence="2">The sequence shown here is derived from an EMBL/GenBank/DDBJ whole genome shotgun (WGS) entry which is preliminary data.</text>
</comment>
<organism evidence="2 3">
    <name type="scientific">Kingdonia uniflora</name>
    <dbReference type="NCBI Taxonomy" id="39325"/>
    <lineage>
        <taxon>Eukaryota</taxon>
        <taxon>Viridiplantae</taxon>
        <taxon>Streptophyta</taxon>
        <taxon>Embryophyta</taxon>
        <taxon>Tracheophyta</taxon>
        <taxon>Spermatophyta</taxon>
        <taxon>Magnoliopsida</taxon>
        <taxon>Ranunculales</taxon>
        <taxon>Circaeasteraceae</taxon>
        <taxon>Kingdonia</taxon>
    </lineage>
</organism>
<gene>
    <name evidence="2" type="ORF">GIB67_008274</name>
</gene>
<feature type="compositionally biased region" description="Polar residues" evidence="1">
    <location>
        <begin position="307"/>
        <end position="334"/>
    </location>
</feature>
<dbReference type="AlphaFoldDB" id="A0A7J7N4S9"/>
<protein>
    <submittedName>
        <fullName evidence="2">Uncharacterized protein</fullName>
    </submittedName>
</protein>
<sequence>ILREVDENVADVIILEDGSWKPFTESSVCKNQLHVEVTSPSSATLTAQGMDGCDTVNTSETKDRKPFQDIPQGYKFARDPIMSQELNVSEFLQNSPPNDDSFWSRVLLSCSSEQHQEVLNTQLNPQPTSSLRQNQILASRYFENSVLEGNCERQPVPGRVSQAPLGLQVLEAQNPGHIRQQTSFNSLTTNGVPDGSQYLITDGLNMVTGNNEMIKQSCRPHVNSLTTSDAASSLQVQPVMQNPNHQTLQQIPAQSVQQHVGIPIRALIPGSYRVSQIQQGGAQDCVHEEVGSTRTVERSFNVVGGNNEMQHQSSRPRVNSLTSSAVQCQSERQV</sequence>
<evidence type="ECO:0000313" key="2">
    <source>
        <dbReference type="EMBL" id="KAF6162145.1"/>
    </source>
</evidence>
<name>A0A7J7N4S9_9MAGN</name>
<accession>A0A7J7N4S9</accession>
<evidence type="ECO:0000256" key="1">
    <source>
        <dbReference type="SAM" id="MobiDB-lite"/>
    </source>
</evidence>
<keyword evidence="3" id="KW-1185">Reference proteome</keyword>
<proteinExistence type="predicted"/>